<evidence type="ECO:0000256" key="1">
    <source>
        <dbReference type="ARBA" id="ARBA00012417"/>
    </source>
</evidence>
<evidence type="ECO:0000256" key="3">
    <source>
        <dbReference type="ARBA" id="ARBA00022679"/>
    </source>
</evidence>
<comment type="similarity">
    <text evidence="7">Belongs to the DNA polymerase HolA subunit family.</text>
</comment>
<evidence type="ECO:0000256" key="2">
    <source>
        <dbReference type="ARBA" id="ARBA00017703"/>
    </source>
</evidence>
<dbReference type="InterPro" id="IPR008921">
    <property type="entry name" value="DNA_pol3_clamp-load_cplx_C"/>
</dbReference>
<dbReference type="EMBL" id="PIQG01000001">
    <property type="protein sequence ID" value="RUO79641.1"/>
    <property type="molecule type" value="Genomic_DNA"/>
</dbReference>
<dbReference type="AlphaFoldDB" id="A0A432ZP56"/>
<dbReference type="InterPro" id="IPR010372">
    <property type="entry name" value="DNA_pol3_delta_N"/>
</dbReference>
<gene>
    <name evidence="12" type="primary">holA</name>
    <name evidence="12" type="ORF">CWI83_03890</name>
</gene>
<dbReference type="Pfam" id="PF21694">
    <property type="entry name" value="DNA_pol3_delta_C"/>
    <property type="match status" value="1"/>
</dbReference>
<evidence type="ECO:0000256" key="6">
    <source>
        <dbReference type="ARBA" id="ARBA00022932"/>
    </source>
</evidence>
<evidence type="ECO:0000256" key="5">
    <source>
        <dbReference type="ARBA" id="ARBA00022705"/>
    </source>
</evidence>
<dbReference type="GO" id="GO:0009360">
    <property type="term" value="C:DNA polymerase III complex"/>
    <property type="evidence" value="ECO:0007669"/>
    <property type="project" value="UniProtKB-UniRule"/>
</dbReference>
<evidence type="ECO:0000256" key="7">
    <source>
        <dbReference type="ARBA" id="ARBA00034754"/>
    </source>
</evidence>
<dbReference type="GO" id="GO:0006261">
    <property type="term" value="P:DNA-templated DNA replication"/>
    <property type="evidence" value="ECO:0007669"/>
    <property type="project" value="TreeGrafter"/>
</dbReference>
<keyword evidence="5" id="KW-0235">DNA replication</keyword>
<dbReference type="SUPFAM" id="SSF48019">
    <property type="entry name" value="post-AAA+ oligomerization domain-like"/>
    <property type="match status" value="1"/>
</dbReference>
<dbReference type="InterPro" id="IPR005790">
    <property type="entry name" value="DNA_polIII_delta"/>
</dbReference>
<feature type="domain" description="DNA polymerase III delta subunit-like C-terminal" evidence="11">
    <location>
        <begin position="218"/>
        <end position="319"/>
    </location>
</feature>
<reference evidence="12 13" key="1">
    <citation type="journal article" date="2011" name="Front. Microbiol.">
        <title>Genomic signatures of strain selection and enhancement in Bacillus atrophaeus var. globigii, a historical biowarfare simulant.</title>
        <authorList>
            <person name="Gibbons H.S."/>
            <person name="Broomall S.M."/>
            <person name="McNew L.A."/>
            <person name="Daligault H."/>
            <person name="Chapman C."/>
            <person name="Bruce D."/>
            <person name="Karavis M."/>
            <person name="Krepps M."/>
            <person name="McGregor P.A."/>
            <person name="Hong C."/>
            <person name="Park K.H."/>
            <person name="Akmal A."/>
            <person name="Feldman A."/>
            <person name="Lin J.S."/>
            <person name="Chang W.E."/>
            <person name="Higgs B.W."/>
            <person name="Demirev P."/>
            <person name="Lindquist J."/>
            <person name="Liem A."/>
            <person name="Fochler E."/>
            <person name="Read T.D."/>
            <person name="Tapia R."/>
            <person name="Johnson S."/>
            <person name="Bishop-Lilly K.A."/>
            <person name="Detter C."/>
            <person name="Han C."/>
            <person name="Sozhamannan S."/>
            <person name="Rosenzweig C.N."/>
            <person name="Skowronski E.W."/>
        </authorList>
    </citation>
    <scope>NUCLEOTIDE SEQUENCE [LARGE SCALE GENOMIC DNA]</scope>
    <source>
        <strain evidence="12 13">PIT1</strain>
    </source>
</reference>
<evidence type="ECO:0000259" key="11">
    <source>
        <dbReference type="Pfam" id="PF21694"/>
    </source>
</evidence>
<dbReference type="Gene3D" id="1.10.8.60">
    <property type="match status" value="1"/>
</dbReference>
<proteinExistence type="inferred from homology"/>
<dbReference type="Gene3D" id="3.40.50.300">
    <property type="entry name" value="P-loop containing nucleotide triphosphate hydrolases"/>
    <property type="match status" value="1"/>
</dbReference>
<accession>A0A432ZP56</accession>
<dbReference type="GO" id="GO:0003887">
    <property type="term" value="F:DNA-directed DNA polymerase activity"/>
    <property type="evidence" value="ECO:0007669"/>
    <property type="project" value="UniProtKB-UniRule"/>
</dbReference>
<keyword evidence="6" id="KW-0239">DNA-directed DNA polymerase</keyword>
<organism evidence="12 13">
    <name type="scientific">Pseudidiomarina taiwanensis</name>
    <dbReference type="NCBI Taxonomy" id="337250"/>
    <lineage>
        <taxon>Bacteria</taxon>
        <taxon>Pseudomonadati</taxon>
        <taxon>Pseudomonadota</taxon>
        <taxon>Gammaproteobacteria</taxon>
        <taxon>Alteromonadales</taxon>
        <taxon>Idiomarinaceae</taxon>
        <taxon>Pseudidiomarina</taxon>
    </lineage>
</organism>
<evidence type="ECO:0000256" key="9">
    <source>
        <dbReference type="NCBIfam" id="TIGR01128"/>
    </source>
</evidence>
<feature type="domain" description="DNA polymerase III delta N-terminal" evidence="10">
    <location>
        <begin position="27"/>
        <end position="144"/>
    </location>
</feature>
<dbReference type="GO" id="GO:0003677">
    <property type="term" value="F:DNA binding"/>
    <property type="evidence" value="ECO:0007669"/>
    <property type="project" value="InterPro"/>
</dbReference>
<dbReference type="Pfam" id="PF06144">
    <property type="entry name" value="DNA_pol3_delta"/>
    <property type="match status" value="1"/>
</dbReference>
<keyword evidence="4" id="KW-0548">Nucleotidyltransferase</keyword>
<keyword evidence="13" id="KW-1185">Reference proteome</keyword>
<evidence type="ECO:0000313" key="13">
    <source>
        <dbReference type="Proteomes" id="UP000288279"/>
    </source>
</evidence>
<dbReference type="NCBIfam" id="TIGR01128">
    <property type="entry name" value="holA"/>
    <property type="match status" value="1"/>
</dbReference>
<dbReference type="InterPro" id="IPR048466">
    <property type="entry name" value="DNA_pol3_delta-like_C"/>
</dbReference>
<dbReference type="PANTHER" id="PTHR34388:SF1">
    <property type="entry name" value="DNA POLYMERASE III SUBUNIT DELTA"/>
    <property type="match status" value="1"/>
</dbReference>
<evidence type="ECO:0000259" key="10">
    <source>
        <dbReference type="Pfam" id="PF06144"/>
    </source>
</evidence>
<comment type="catalytic activity">
    <reaction evidence="8">
        <text>DNA(n) + a 2'-deoxyribonucleoside 5'-triphosphate = DNA(n+1) + diphosphate</text>
        <dbReference type="Rhea" id="RHEA:22508"/>
        <dbReference type="Rhea" id="RHEA-COMP:17339"/>
        <dbReference type="Rhea" id="RHEA-COMP:17340"/>
        <dbReference type="ChEBI" id="CHEBI:33019"/>
        <dbReference type="ChEBI" id="CHEBI:61560"/>
        <dbReference type="ChEBI" id="CHEBI:173112"/>
        <dbReference type="EC" id="2.7.7.7"/>
    </reaction>
</comment>
<dbReference type="CDD" id="cd18138">
    <property type="entry name" value="HLD_clamp_pol_III_delta"/>
    <property type="match status" value="1"/>
</dbReference>
<comment type="caution">
    <text evidence="12">The sequence shown here is derived from an EMBL/GenBank/DDBJ whole genome shotgun (WGS) entry which is preliminary data.</text>
</comment>
<sequence length="348" mass="39362">MKGRAVQLSIGQLQTQLQQQPLPALLCIFGDSPLLVDDALQLIRVAAKQQGVEERLAWRQDKQFDWQQLNHSSDSLSLFSSKKLVELELPEGKPGRDGGEAIRSYAASPNQDQILVLYGPKLRQDQQKAKWFQVLSQTAWTVQANAPYREQLPRFVLDRAKRYQLTLAADAAQLMSDWYEGNLLALDQQLQKLALSDLASPIDAAAIRASAEDQSQFTVFALQDAIISGQTELALRRLQRLLEEGEEVAIMSWMLQREWQTLRQLEQHLAAGGNFAQACKALRIWPSQQQHYQALWQRCQNQLGQLNHCLAALETAYKRDDGGDIQALLTHIVLLFCSPERVKDLQLP</sequence>
<keyword evidence="3" id="KW-0808">Transferase</keyword>
<evidence type="ECO:0000313" key="12">
    <source>
        <dbReference type="EMBL" id="RUO79641.1"/>
    </source>
</evidence>
<dbReference type="SUPFAM" id="SSF52540">
    <property type="entry name" value="P-loop containing nucleoside triphosphate hydrolases"/>
    <property type="match status" value="1"/>
</dbReference>
<dbReference type="EC" id="2.7.7.7" evidence="1 9"/>
<evidence type="ECO:0000256" key="8">
    <source>
        <dbReference type="ARBA" id="ARBA00049244"/>
    </source>
</evidence>
<name>A0A432ZP56_9GAMM</name>
<dbReference type="Proteomes" id="UP000288279">
    <property type="component" value="Unassembled WGS sequence"/>
</dbReference>
<dbReference type="PANTHER" id="PTHR34388">
    <property type="entry name" value="DNA POLYMERASE III SUBUNIT DELTA"/>
    <property type="match status" value="1"/>
</dbReference>
<protein>
    <recommendedName>
        <fullName evidence="2 9">DNA polymerase III subunit delta</fullName>
        <ecNumber evidence="1 9">2.7.7.7</ecNumber>
    </recommendedName>
</protein>
<dbReference type="Gene3D" id="1.20.272.10">
    <property type="match status" value="1"/>
</dbReference>
<dbReference type="InterPro" id="IPR027417">
    <property type="entry name" value="P-loop_NTPase"/>
</dbReference>
<evidence type="ECO:0000256" key="4">
    <source>
        <dbReference type="ARBA" id="ARBA00022695"/>
    </source>
</evidence>